<evidence type="ECO:0000256" key="7">
    <source>
        <dbReference type="ARBA" id="ARBA00023102"/>
    </source>
</evidence>
<dbReference type="PANTHER" id="PTHR43707:SF6">
    <property type="entry name" value="ATP PHOSPHORIBOSYLTRANSFERASE REGULATORY SUBUNIT"/>
    <property type="match status" value="1"/>
</dbReference>
<dbReference type="Pfam" id="PF13393">
    <property type="entry name" value="tRNA-synt_His"/>
    <property type="match status" value="1"/>
</dbReference>
<dbReference type="GO" id="GO:0016757">
    <property type="term" value="F:glycosyltransferase activity"/>
    <property type="evidence" value="ECO:0007669"/>
    <property type="project" value="UniProtKB-KW"/>
</dbReference>
<keyword evidence="6 9" id="KW-0028">Amino-acid biosynthesis</keyword>
<dbReference type="PIRSF" id="PIRSF001549">
    <property type="entry name" value="His-tRNA_synth"/>
    <property type="match status" value="1"/>
</dbReference>
<comment type="miscellaneous">
    <text evidence="9">This function is generally fulfilled by the C-terminal part of HisG, which is missing in some bacteria such as this one.</text>
</comment>
<comment type="function">
    <text evidence="8 9">Required for the first step of histidine biosynthesis. May allow the feedback regulation of ATP phosphoribosyltransferase activity by histidine.</text>
</comment>
<evidence type="ECO:0000256" key="8">
    <source>
        <dbReference type="ARBA" id="ARBA00025246"/>
    </source>
</evidence>
<evidence type="ECO:0000256" key="2">
    <source>
        <dbReference type="ARBA" id="ARBA00004667"/>
    </source>
</evidence>
<evidence type="ECO:0000256" key="6">
    <source>
        <dbReference type="ARBA" id="ARBA00022605"/>
    </source>
</evidence>
<evidence type="ECO:0000256" key="4">
    <source>
        <dbReference type="ARBA" id="ARBA00020397"/>
    </source>
</evidence>
<keyword evidence="5 9" id="KW-0963">Cytoplasm</keyword>
<dbReference type="InterPro" id="IPR045864">
    <property type="entry name" value="aa-tRNA-synth_II/BPL/LPL"/>
</dbReference>
<accession>A0ABN0ZM39</accession>
<comment type="pathway">
    <text evidence="2 9">Amino-acid biosynthesis; L-histidine biosynthesis; L-histidine from 5-phospho-alpha-D-ribose 1-diphosphate: step 1/9.</text>
</comment>
<evidence type="ECO:0000256" key="3">
    <source>
        <dbReference type="ARBA" id="ARBA00005539"/>
    </source>
</evidence>
<proteinExistence type="inferred from homology"/>
<organism evidence="11 12">
    <name type="scientific">Alkalibacillus silvisoli</name>
    <dbReference type="NCBI Taxonomy" id="392823"/>
    <lineage>
        <taxon>Bacteria</taxon>
        <taxon>Bacillati</taxon>
        <taxon>Bacillota</taxon>
        <taxon>Bacilli</taxon>
        <taxon>Bacillales</taxon>
        <taxon>Bacillaceae</taxon>
        <taxon>Alkalibacillus</taxon>
    </lineage>
</organism>
<name>A0ABN0ZM39_9BACI</name>
<dbReference type="SUPFAM" id="SSF55681">
    <property type="entry name" value="Class II aaRS and biotin synthetases"/>
    <property type="match status" value="1"/>
</dbReference>
<keyword evidence="11" id="KW-0328">Glycosyltransferase</keyword>
<dbReference type="NCBIfam" id="TIGR00443">
    <property type="entry name" value="hisZ_biosyn_reg"/>
    <property type="match status" value="1"/>
</dbReference>
<dbReference type="InterPro" id="IPR006195">
    <property type="entry name" value="aa-tRNA-synth_II"/>
</dbReference>
<comment type="caution">
    <text evidence="11">The sequence shown here is derived from an EMBL/GenBank/DDBJ whole genome shotgun (WGS) entry which is preliminary data.</text>
</comment>
<dbReference type="InterPro" id="IPR004516">
    <property type="entry name" value="HisRS/HisZ"/>
</dbReference>
<dbReference type="Proteomes" id="UP001500740">
    <property type="component" value="Unassembled WGS sequence"/>
</dbReference>
<dbReference type="PROSITE" id="PS50862">
    <property type="entry name" value="AA_TRNA_LIGASE_II"/>
    <property type="match status" value="1"/>
</dbReference>
<evidence type="ECO:0000256" key="1">
    <source>
        <dbReference type="ARBA" id="ARBA00004496"/>
    </source>
</evidence>
<dbReference type="EMBL" id="BAAACZ010000003">
    <property type="protein sequence ID" value="GAA0452366.1"/>
    <property type="molecule type" value="Genomic_DNA"/>
</dbReference>
<comment type="similarity">
    <text evidence="3 9">Belongs to the class-II aminoacyl-tRNA synthetase family. HisZ subfamily.</text>
</comment>
<gene>
    <name evidence="9" type="primary">hisZ</name>
    <name evidence="11" type="ORF">GCM10008935_03750</name>
</gene>
<reference evidence="11 12" key="1">
    <citation type="journal article" date="2019" name="Int. J. Syst. Evol. Microbiol.">
        <title>The Global Catalogue of Microorganisms (GCM) 10K type strain sequencing project: providing services to taxonomists for standard genome sequencing and annotation.</title>
        <authorList>
            <consortium name="The Broad Institute Genomics Platform"/>
            <consortium name="The Broad Institute Genome Sequencing Center for Infectious Disease"/>
            <person name="Wu L."/>
            <person name="Ma J."/>
        </authorList>
    </citation>
    <scope>NUCLEOTIDE SEQUENCE [LARGE SCALE GENOMIC DNA]</scope>
    <source>
        <strain evidence="11 12">JCM 14193</strain>
    </source>
</reference>
<dbReference type="PANTHER" id="PTHR43707">
    <property type="entry name" value="HISTIDYL-TRNA SYNTHETASE"/>
    <property type="match status" value="1"/>
</dbReference>
<comment type="subunit">
    <text evidence="9">Heteromultimer composed of HisG and HisZ subunits.</text>
</comment>
<keyword evidence="7 9" id="KW-0368">Histidine biosynthesis</keyword>
<dbReference type="HAMAP" id="MF_00125">
    <property type="entry name" value="HisZ"/>
    <property type="match status" value="1"/>
</dbReference>
<dbReference type="InterPro" id="IPR041715">
    <property type="entry name" value="HisRS-like_core"/>
</dbReference>
<comment type="subcellular location">
    <subcellularLocation>
        <location evidence="1 9">Cytoplasm</location>
    </subcellularLocation>
</comment>
<keyword evidence="11" id="KW-0808">Transferase</keyword>
<keyword evidence="12" id="KW-1185">Reference proteome</keyword>
<dbReference type="RefSeq" id="WP_343781397.1">
    <property type="nucleotide sequence ID" value="NZ_BAAACZ010000003.1"/>
</dbReference>
<evidence type="ECO:0000256" key="9">
    <source>
        <dbReference type="HAMAP-Rule" id="MF_00125"/>
    </source>
</evidence>
<protein>
    <recommendedName>
        <fullName evidence="4 9">ATP phosphoribosyltransferase regulatory subunit</fullName>
    </recommendedName>
</protein>
<dbReference type="InterPro" id="IPR004517">
    <property type="entry name" value="HisZ"/>
</dbReference>
<evidence type="ECO:0000313" key="11">
    <source>
        <dbReference type="EMBL" id="GAA0452366.1"/>
    </source>
</evidence>
<evidence type="ECO:0000256" key="5">
    <source>
        <dbReference type="ARBA" id="ARBA00022490"/>
    </source>
</evidence>
<sequence length="413" mass="47178">MTSQQLPQGVADLYAQDYEIKQSLIDRLKKLLSSYGCQPIQTPTFEYYDLFMNVPGTMDTDQMIKLVDHDGKVLVLRPDATVPIARMAAQSNSRAPSLNKLFYVTNIFRMESGESDKTSRSFTQVGVECFDDAHPLNDVEIVVLAIELLKETGMDHVQLELGQAGFFKALLQESNLEEDKQQLIQQKVNEKNEYELSRLLQSLQIEEWVKDQLVQLINLFGEPDDVLSKVEDFKMNHGMNQSIKRLTELVNQLKRLGYEQYISVDLGLVNHLNYYTETMFQGYIEGYGKPIIQGGRYDQLTKYFDLKTSAIGFGIYVDDLINIVKMQSRLPIELPKQVTIVTDYETFPEAMRLAYDLRQEGLVVSMAYDQINGENVEILVELPEQTVTIEGDRVHFNSVAELVTKVGWTNGNH</sequence>
<feature type="domain" description="Aminoacyl-transfer RNA synthetases class-II family profile" evidence="10">
    <location>
        <begin position="1"/>
        <end position="335"/>
    </location>
</feature>
<dbReference type="Gene3D" id="3.30.930.10">
    <property type="entry name" value="Bira Bifunctional Protein, Domain 2"/>
    <property type="match status" value="1"/>
</dbReference>
<dbReference type="CDD" id="cd00773">
    <property type="entry name" value="HisRS-like_core"/>
    <property type="match status" value="1"/>
</dbReference>
<evidence type="ECO:0000259" key="10">
    <source>
        <dbReference type="PROSITE" id="PS50862"/>
    </source>
</evidence>
<evidence type="ECO:0000313" key="12">
    <source>
        <dbReference type="Proteomes" id="UP001500740"/>
    </source>
</evidence>